<dbReference type="AlphaFoldDB" id="A0A061SKG4"/>
<sequence length="34" mass="3485">MSGVGGEAIKHGESVSSEIQTSTFQNGKLAEAYA</sequence>
<reference evidence="2" key="1">
    <citation type="submission" date="2014-05" db="EMBL/GenBank/DDBJ databases">
        <title>The transcriptome of the halophilic microalga Tetraselmis sp. GSL018 isolated from the Great Salt Lake, Utah.</title>
        <authorList>
            <person name="Jinkerson R.E."/>
            <person name="D'Adamo S."/>
            <person name="Posewitz M.C."/>
        </authorList>
    </citation>
    <scope>NUCLEOTIDE SEQUENCE</scope>
    <source>
        <strain evidence="2">GSL018</strain>
    </source>
</reference>
<name>A0A061SKG4_9CHLO</name>
<gene>
    <name evidence="2" type="ORF">TSPGSL018_3081</name>
</gene>
<protein>
    <submittedName>
        <fullName evidence="2">Uncharacterized protein</fullName>
    </submittedName>
</protein>
<proteinExistence type="predicted"/>
<dbReference type="EMBL" id="GBEZ01001431">
    <property type="protein sequence ID" value="JAC83539.1"/>
    <property type="molecule type" value="Transcribed_RNA"/>
</dbReference>
<evidence type="ECO:0000256" key="1">
    <source>
        <dbReference type="SAM" id="MobiDB-lite"/>
    </source>
</evidence>
<evidence type="ECO:0000313" key="2">
    <source>
        <dbReference type="EMBL" id="JAC83539.1"/>
    </source>
</evidence>
<feature type="compositionally biased region" description="Polar residues" evidence="1">
    <location>
        <begin position="14"/>
        <end position="26"/>
    </location>
</feature>
<organism evidence="2">
    <name type="scientific">Tetraselmis sp. GSL018</name>
    <dbReference type="NCBI Taxonomy" id="582737"/>
    <lineage>
        <taxon>Eukaryota</taxon>
        <taxon>Viridiplantae</taxon>
        <taxon>Chlorophyta</taxon>
        <taxon>core chlorophytes</taxon>
        <taxon>Chlorodendrophyceae</taxon>
        <taxon>Chlorodendrales</taxon>
        <taxon>Chlorodendraceae</taxon>
        <taxon>Tetraselmis</taxon>
    </lineage>
</organism>
<accession>A0A061SKG4</accession>
<feature type="region of interest" description="Disordered" evidence="1">
    <location>
        <begin position="1"/>
        <end position="34"/>
    </location>
</feature>